<accession>Q8ERC3</accession>
<name>Q8ERC3_OCEIH</name>
<proteinExistence type="predicted"/>
<dbReference type="AlphaFoldDB" id="Q8ERC3"/>
<dbReference type="PROSITE" id="PS51257">
    <property type="entry name" value="PROKAR_LIPOPROTEIN"/>
    <property type="match status" value="1"/>
</dbReference>
<dbReference type="OrthoDB" id="2967160at2"/>
<evidence type="ECO:0000256" key="1">
    <source>
        <dbReference type="SAM" id="SignalP"/>
    </source>
</evidence>
<dbReference type="Pfam" id="PF09580">
    <property type="entry name" value="Spore_YhcN_YlaJ"/>
    <property type="match status" value="1"/>
</dbReference>
<dbReference type="eggNOG" id="ENOG5033399">
    <property type="taxonomic scope" value="Bacteria"/>
</dbReference>
<reference evidence="2 3" key="2">
    <citation type="journal article" date="2002" name="Nucleic Acids Res.">
        <title>Genome sequence of Oceanobacillus iheyensis isolated from the Iheya Ridge and its unexpected adaptive capabilities to extreme environments.</title>
        <authorList>
            <person name="Takami H."/>
            <person name="Takaki Y."/>
            <person name="Uchiyama I."/>
        </authorList>
    </citation>
    <scope>NUCLEOTIDE SEQUENCE [LARGE SCALE GENOMIC DNA]</scope>
    <source>
        <strain evidence="3">DSM 14371 / CIP 107618 / JCM 11309 / KCTC 3954 / HTE831</strain>
    </source>
</reference>
<dbReference type="HOGENOM" id="CLU_1702461_0_0_9"/>
<dbReference type="STRING" id="221109.gene:10733622"/>
<keyword evidence="3" id="KW-1185">Reference proteome</keyword>
<feature type="signal peptide" evidence="1">
    <location>
        <begin position="1"/>
        <end position="24"/>
    </location>
</feature>
<evidence type="ECO:0000313" key="3">
    <source>
        <dbReference type="Proteomes" id="UP000000822"/>
    </source>
</evidence>
<dbReference type="KEGG" id="oih:OB1382"/>
<gene>
    <name evidence="2" type="ordered locus">OB1382</name>
</gene>
<dbReference type="InterPro" id="IPR019076">
    <property type="entry name" value="Spore_lipoprot_YhcN/YlaJ-like"/>
</dbReference>
<protein>
    <submittedName>
        <fullName evidence="2">Hypothetical conserved protein</fullName>
    </submittedName>
</protein>
<keyword evidence="1" id="KW-0732">Signal</keyword>
<feature type="chain" id="PRO_5039623765" evidence="1">
    <location>
        <begin position="25"/>
        <end position="154"/>
    </location>
</feature>
<reference evidence="2 3" key="1">
    <citation type="journal article" date="2001" name="FEMS Microbiol. Lett.">
        <title>Oceanobacillus iheyensis gen. nov., sp. nov., a deep-sea extremely halotolerant and alkaliphilic species isolated from a depth of 1050 m on the Iheya Ridge.</title>
        <authorList>
            <person name="Lu J."/>
            <person name="Nogi Y."/>
            <person name="Takami H."/>
        </authorList>
    </citation>
    <scope>NUCLEOTIDE SEQUENCE [LARGE SCALE GENOMIC DNA]</scope>
    <source>
        <strain evidence="3">DSM 14371 / CIP 107618 / JCM 11309 / KCTC 3954 / HTE831</strain>
    </source>
</reference>
<dbReference type="RefSeq" id="WP_011065788.1">
    <property type="nucleotide sequence ID" value="NC_004193.1"/>
</dbReference>
<organism evidence="2 3">
    <name type="scientific">Oceanobacillus iheyensis (strain DSM 14371 / CIP 107618 / JCM 11309 / KCTC 3954 / HTE831)</name>
    <dbReference type="NCBI Taxonomy" id="221109"/>
    <lineage>
        <taxon>Bacteria</taxon>
        <taxon>Bacillati</taxon>
        <taxon>Bacillota</taxon>
        <taxon>Bacilli</taxon>
        <taxon>Bacillales</taxon>
        <taxon>Bacillaceae</taxon>
        <taxon>Oceanobacillus</taxon>
    </lineage>
</organism>
<sequence length="154" mass="18252">MRKKIIWIAIICIFLLTACNQETDQNTQDPNKNPSIEQINTNFNIIRQQPSNKAKELLSQFEEVTEVHAVNTKHTLLVTVNIEHHKRFMLAKKRKQYQKLLEQEFKGEHVELSTDKKILIETREIEKKIKQNDITNKQINKEVDRIIHLAREQT</sequence>
<dbReference type="Proteomes" id="UP000000822">
    <property type="component" value="Chromosome"/>
</dbReference>
<dbReference type="EMBL" id="BA000028">
    <property type="protein sequence ID" value="BAC13338.1"/>
    <property type="molecule type" value="Genomic_DNA"/>
</dbReference>
<evidence type="ECO:0000313" key="2">
    <source>
        <dbReference type="EMBL" id="BAC13338.1"/>
    </source>
</evidence>